<dbReference type="PANTHER" id="PTHR43722">
    <property type="entry name" value="PROLINE IMINOPEPTIDASE"/>
    <property type="match status" value="1"/>
</dbReference>
<proteinExistence type="inferred from homology"/>
<gene>
    <name evidence="11" type="ORF">BCR21_04545</name>
</gene>
<accession>A0A1E5GP99</accession>
<evidence type="ECO:0000256" key="4">
    <source>
        <dbReference type="ARBA" id="ARBA00012568"/>
    </source>
</evidence>
<dbReference type="PRINTS" id="PR00793">
    <property type="entry name" value="PROAMNOPTASE"/>
</dbReference>
<dbReference type="EMBL" id="MIJZ01000001">
    <property type="protein sequence ID" value="OEG14541.1"/>
    <property type="molecule type" value="Genomic_DNA"/>
</dbReference>
<evidence type="ECO:0000256" key="2">
    <source>
        <dbReference type="ARBA" id="ARBA00004496"/>
    </source>
</evidence>
<evidence type="ECO:0000256" key="3">
    <source>
        <dbReference type="ARBA" id="ARBA00010088"/>
    </source>
</evidence>
<dbReference type="GO" id="GO:0006508">
    <property type="term" value="P:proteolysis"/>
    <property type="evidence" value="ECO:0007669"/>
    <property type="project" value="UniProtKB-KW"/>
</dbReference>
<comment type="subcellular location">
    <subcellularLocation>
        <location evidence="2">Cytoplasm</location>
    </subcellularLocation>
</comment>
<evidence type="ECO:0000256" key="1">
    <source>
        <dbReference type="ARBA" id="ARBA00001585"/>
    </source>
</evidence>
<dbReference type="STRING" id="903984.BCR21_04545"/>
<evidence type="ECO:0000256" key="5">
    <source>
        <dbReference type="ARBA" id="ARBA00022438"/>
    </source>
</evidence>
<evidence type="ECO:0000256" key="6">
    <source>
        <dbReference type="ARBA" id="ARBA00022490"/>
    </source>
</evidence>
<dbReference type="AlphaFoldDB" id="A0A1E5GP99"/>
<dbReference type="InterPro" id="IPR029058">
    <property type="entry name" value="AB_hydrolase_fold"/>
</dbReference>
<dbReference type="GO" id="GO:0004177">
    <property type="term" value="F:aminopeptidase activity"/>
    <property type="evidence" value="ECO:0007669"/>
    <property type="project" value="UniProtKB-KW"/>
</dbReference>
<dbReference type="InterPro" id="IPR000073">
    <property type="entry name" value="AB_hydrolase_1"/>
</dbReference>
<dbReference type="Pfam" id="PF00561">
    <property type="entry name" value="Abhydrolase_1"/>
    <property type="match status" value="1"/>
</dbReference>
<protein>
    <recommendedName>
        <fullName evidence="4">prolyl aminopeptidase</fullName>
        <ecNumber evidence="4">3.4.11.5</ecNumber>
    </recommendedName>
    <alternativeName>
        <fullName evidence="9">Prolyl aminopeptidase</fullName>
    </alternativeName>
</protein>
<comment type="caution">
    <text evidence="11">The sequence shown here is derived from an EMBL/GenBank/DDBJ whole genome shotgun (WGS) entry which is preliminary data.</text>
</comment>
<dbReference type="InterPro" id="IPR002410">
    <property type="entry name" value="Peptidase_S33"/>
</dbReference>
<dbReference type="SUPFAM" id="SSF53474">
    <property type="entry name" value="alpha/beta-Hydrolases"/>
    <property type="match status" value="1"/>
</dbReference>
<evidence type="ECO:0000313" key="11">
    <source>
        <dbReference type="EMBL" id="OEG14541.1"/>
    </source>
</evidence>
<dbReference type="Proteomes" id="UP000094068">
    <property type="component" value="Unassembled WGS sequence"/>
</dbReference>
<dbReference type="InterPro" id="IPR005944">
    <property type="entry name" value="Pro_iminopeptidase"/>
</dbReference>
<keyword evidence="5" id="KW-0031">Aminopeptidase</keyword>
<comment type="similarity">
    <text evidence="3">Belongs to the peptidase S33 family.</text>
</comment>
<keyword evidence="7" id="KW-0645">Protease</keyword>
<evidence type="ECO:0000256" key="8">
    <source>
        <dbReference type="ARBA" id="ARBA00022801"/>
    </source>
</evidence>
<feature type="domain" description="AB hydrolase-1" evidence="10">
    <location>
        <begin position="25"/>
        <end position="294"/>
    </location>
</feature>
<dbReference type="PANTHER" id="PTHR43722:SF1">
    <property type="entry name" value="PROLINE IMINOPEPTIDASE"/>
    <property type="match status" value="1"/>
</dbReference>
<keyword evidence="12" id="KW-1185">Reference proteome</keyword>
<sequence>MEKKKVMIGGIEQGLFIVGQNQENPVLLFLHGGPGNPEYAMSKESFTELEKMYTVCYWDQRGAGMSYTDLEKNPVDLDQMIEDTLEVTNYLKERFGQEKIYLMGHSWGSFLGMKTIQKQPEDYQAYIGIGQVVNQKESEKIAYDFMLKNANETNDTKAIQSLEKETPETSNFPSTEYIMSTRSELLNKFGGGNAHKDGRKMLEESYQNLLFFKGYTIGEKIDFLKGLQGSLEHLFNYTLVEDLNKTTANVSVPVYILQGKYDYVTSYKLVQEYYEKLEAPKKDMFVFDSSAHQPHNEENEKFNKIMKEIKLMNP</sequence>
<keyword evidence="6" id="KW-0963">Cytoplasm</keyword>
<dbReference type="GO" id="GO:0005737">
    <property type="term" value="C:cytoplasm"/>
    <property type="evidence" value="ECO:0007669"/>
    <property type="project" value="UniProtKB-SubCell"/>
</dbReference>
<evidence type="ECO:0000256" key="9">
    <source>
        <dbReference type="ARBA" id="ARBA00029605"/>
    </source>
</evidence>
<comment type="catalytic activity">
    <reaction evidence="1">
        <text>Release of N-terminal proline from a peptide.</text>
        <dbReference type="EC" id="3.4.11.5"/>
    </reaction>
</comment>
<dbReference type="Gene3D" id="3.40.50.1820">
    <property type="entry name" value="alpha/beta hydrolase"/>
    <property type="match status" value="1"/>
</dbReference>
<reference evidence="12" key="1">
    <citation type="submission" date="2016-09" db="EMBL/GenBank/DDBJ databases">
        <authorList>
            <person name="Gulvik C.A."/>
        </authorList>
    </citation>
    <scope>NUCLEOTIDE SEQUENCE [LARGE SCALE GENOMIC DNA]</scope>
    <source>
        <strain evidence="12">DSM 23328</strain>
    </source>
</reference>
<evidence type="ECO:0000259" key="10">
    <source>
        <dbReference type="Pfam" id="PF00561"/>
    </source>
</evidence>
<evidence type="ECO:0000313" key="12">
    <source>
        <dbReference type="Proteomes" id="UP000094068"/>
    </source>
</evidence>
<dbReference type="EC" id="3.4.11.5" evidence="4"/>
<keyword evidence="8" id="KW-0378">Hydrolase</keyword>
<evidence type="ECO:0000256" key="7">
    <source>
        <dbReference type="ARBA" id="ARBA00022670"/>
    </source>
</evidence>
<name>A0A1E5GP99_9ENTE</name>
<organism evidence="11 12">
    <name type="scientific">Enterococcus ureasiticus</name>
    <dbReference type="NCBI Taxonomy" id="903984"/>
    <lineage>
        <taxon>Bacteria</taxon>
        <taxon>Bacillati</taxon>
        <taxon>Bacillota</taxon>
        <taxon>Bacilli</taxon>
        <taxon>Lactobacillales</taxon>
        <taxon>Enterococcaceae</taxon>
        <taxon>Enterococcus</taxon>
    </lineage>
</organism>